<dbReference type="EMBL" id="JAABOO010000002">
    <property type="protein sequence ID" value="NER13355.1"/>
    <property type="molecule type" value="Genomic_DNA"/>
</dbReference>
<evidence type="ECO:0000256" key="1">
    <source>
        <dbReference type="SAM" id="Phobius"/>
    </source>
</evidence>
<keyword evidence="1" id="KW-1133">Transmembrane helix</keyword>
<accession>A0A6P0UJ88</accession>
<feature type="transmembrane region" description="Helical" evidence="1">
    <location>
        <begin position="199"/>
        <end position="220"/>
    </location>
</feature>
<gene>
    <name evidence="2" type="ORF">GWK08_07895</name>
</gene>
<protein>
    <submittedName>
        <fullName evidence="2">Uncharacterized protein</fullName>
    </submittedName>
</protein>
<reference evidence="2 3" key="1">
    <citation type="submission" date="2020-01" db="EMBL/GenBank/DDBJ databases">
        <title>Leptobacterium flavescens.</title>
        <authorList>
            <person name="Wang G."/>
        </authorList>
    </citation>
    <scope>NUCLEOTIDE SEQUENCE [LARGE SCALE GENOMIC DNA]</scope>
    <source>
        <strain evidence="2 3">KCTC 22160</strain>
    </source>
</reference>
<keyword evidence="1" id="KW-0812">Transmembrane</keyword>
<dbReference type="AlphaFoldDB" id="A0A6P0UJ88"/>
<organism evidence="2 3">
    <name type="scientific">Leptobacterium flavescens</name>
    <dbReference type="NCBI Taxonomy" id="472055"/>
    <lineage>
        <taxon>Bacteria</taxon>
        <taxon>Pseudomonadati</taxon>
        <taxon>Bacteroidota</taxon>
        <taxon>Flavobacteriia</taxon>
        <taxon>Flavobacteriales</taxon>
        <taxon>Flavobacteriaceae</taxon>
        <taxon>Leptobacterium</taxon>
    </lineage>
</organism>
<name>A0A6P0UJ88_9FLAO</name>
<keyword evidence="1" id="KW-0472">Membrane</keyword>
<comment type="caution">
    <text evidence="2">The sequence shown here is derived from an EMBL/GenBank/DDBJ whole genome shotgun (WGS) entry which is preliminary data.</text>
</comment>
<keyword evidence="3" id="KW-1185">Reference proteome</keyword>
<sequence>MLFKRVNIEEKLSRVRRTSDPEILKQVDKILAEDNAREERIFNTLGSGKDGIINDFDIDLLESDRIYHISHIKKICIDYRLRFLDSRYFKGKFPPSALSKIKELEKKHGTELAGFKMVAPSKLFKLENADDPLLFAPLGNDYFYLIHRWGNDLHPLRKWMMLPFRNLFNLLIFILAISWIFTSLLPMQLFTRESSTSTFMVLYMFMFKAIASIVLFYGFALGKNFNHAIWNSRYFNA</sequence>
<evidence type="ECO:0000313" key="3">
    <source>
        <dbReference type="Proteomes" id="UP000468581"/>
    </source>
</evidence>
<feature type="transmembrane region" description="Helical" evidence="1">
    <location>
        <begin position="167"/>
        <end position="187"/>
    </location>
</feature>
<proteinExistence type="predicted"/>
<dbReference type="Proteomes" id="UP000468581">
    <property type="component" value="Unassembled WGS sequence"/>
</dbReference>
<evidence type="ECO:0000313" key="2">
    <source>
        <dbReference type="EMBL" id="NER13355.1"/>
    </source>
</evidence>